<comment type="caution">
    <text evidence="3">The sequence shown here is derived from an EMBL/GenBank/DDBJ whole genome shotgun (WGS) entry which is preliminary data.</text>
</comment>
<evidence type="ECO:0000256" key="1">
    <source>
        <dbReference type="SAM" id="MobiDB-lite"/>
    </source>
</evidence>
<sequence length="162" mass="16209">MKRSLRALAAVATGTLLLAGCATGDTGHLDPEISPDLGEVRSSPVATPESDDDEGSDAVETPAPGASGAPANDVEAEFAAAAGSESWYAEVESIDPEGERVLVTTRLEAGDEDAVAVCEAAFEAASATGVNSPTVEVRASDGSTLSLRDTAAGDEACSRAEG</sequence>
<dbReference type="EMBL" id="BJYY01000013">
    <property type="protein sequence ID" value="GEO33999.1"/>
    <property type="molecule type" value="Genomic_DNA"/>
</dbReference>
<evidence type="ECO:0000313" key="3">
    <source>
        <dbReference type="EMBL" id="GEO33999.1"/>
    </source>
</evidence>
<dbReference type="PROSITE" id="PS51257">
    <property type="entry name" value="PROKAR_LIPOPROTEIN"/>
    <property type="match status" value="1"/>
</dbReference>
<name>A0A512DBZ1_9CELL</name>
<evidence type="ECO:0008006" key="5">
    <source>
        <dbReference type="Google" id="ProtNLM"/>
    </source>
</evidence>
<feature type="chain" id="PRO_5022172052" description="DUF306 domain-containing protein" evidence="2">
    <location>
        <begin position="25"/>
        <end position="162"/>
    </location>
</feature>
<evidence type="ECO:0000313" key="4">
    <source>
        <dbReference type="Proteomes" id="UP000321181"/>
    </source>
</evidence>
<proteinExistence type="predicted"/>
<feature type="signal peptide" evidence="2">
    <location>
        <begin position="1"/>
        <end position="24"/>
    </location>
</feature>
<keyword evidence="4" id="KW-1185">Reference proteome</keyword>
<evidence type="ECO:0000256" key="2">
    <source>
        <dbReference type="SAM" id="SignalP"/>
    </source>
</evidence>
<protein>
    <recommendedName>
        <fullName evidence="5">DUF306 domain-containing protein</fullName>
    </recommendedName>
</protein>
<feature type="region of interest" description="Disordered" evidence="1">
    <location>
        <begin position="27"/>
        <end position="73"/>
    </location>
</feature>
<organism evidence="3 4">
    <name type="scientific">Cellulomonas aerilata</name>
    <dbReference type="NCBI Taxonomy" id="515326"/>
    <lineage>
        <taxon>Bacteria</taxon>
        <taxon>Bacillati</taxon>
        <taxon>Actinomycetota</taxon>
        <taxon>Actinomycetes</taxon>
        <taxon>Micrococcales</taxon>
        <taxon>Cellulomonadaceae</taxon>
        <taxon>Cellulomonas</taxon>
    </lineage>
</organism>
<reference evidence="3 4" key="1">
    <citation type="submission" date="2019-07" db="EMBL/GenBank/DDBJ databases">
        <title>Whole genome shotgun sequence of Cellulomonas aerilata NBRC 106308.</title>
        <authorList>
            <person name="Hosoyama A."/>
            <person name="Uohara A."/>
            <person name="Ohji S."/>
            <person name="Ichikawa N."/>
        </authorList>
    </citation>
    <scope>NUCLEOTIDE SEQUENCE [LARGE SCALE GENOMIC DNA]</scope>
    <source>
        <strain evidence="3 4">NBRC 106308</strain>
    </source>
</reference>
<dbReference type="AlphaFoldDB" id="A0A512DBZ1"/>
<gene>
    <name evidence="3" type="ORF">CAE01nite_17240</name>
</gene>
<keyword evidence="2" id="KW-0732">Signal</keyword>
<accession>A0A512DBZ1</accession>
<feature type="region of interest" description="Disordered" evidence="1">
    <location>
        <begin position="127"/>
        <end position="162"/>
    </location>
</feature>
<dbReference type="Proteomes" id="UP000321181">
    <property type="component" value="Unassembled WGS sequence"/>
</dbReference>
<dbReference type="RefSeq" id="WP_146902886.1">
    <property type="nucleotide sequence ID" value="NZ_BAAARM010000003.1"/>
</dbReference>